<evidence type="ECO:0000313" key="2">
    <source>
        <dbReference type="Proteomes" id="UP000006762"/>
    </source>
</evidence>
<reference evidence="1 2" key="1">
    <citation type="submission" date="2012-09" db="EMBL/GenBank/DDBJ databases">
        <title>Celeribacter baekdonensis B30 Genome Sequencing.</title>
        <authorList>
            <person name="Wang W."/>
        </authorList>
    </citation>
    <scope>NUCLEOTIDE SEQUENCE [LARGE SCALE GENOMIC DNA]</scope>
    <source>
        <strain evidence="1 2">B30</strain>
    </source>
</reference>
<dbReference type="SUPFAM" id="SSF52172">
    <property type="entry name" value="CheY-like"/>
    <property type="match status" value="1"/>
</dbReference>
<dbReference type="AlphaFoldDB" id="K2K771"/>
<evidence type="ECO:0000313" key="1">
    <source>
        <dbReference type="EMBL" id="EKE73235.1"/>
    </source>
</evidence>
<comment type="caution">
    <text evidence="1">The sequence shown here is derived from an EMBL/GenBank/DDBJ whole genome shotgun (WGS) entry which is preliminary data.</text>
</comment>
<accession>K2K771</accession>
<keyword evidence="2" id="KW-1185">Reference proteome</keyword>
<dbReference type="Proteomes" id="UP000006762">
    <property type="component" value="Unassembled WGS sequence"/>
</dbReference>
<dbReference type="eggNOG" id="ENOG5033B29">
    <property type="taxonomic scope" value="Bacteria"/>
</dbReference>
<dbReference type="Gene3D" id="3.40.50.2300">
    <property type="match status" value="1"/>
</dbReference>
<proteinExistence type="predicted"/>
<evidence type="ECO:0008006" key="3">
    <source>
        <dbReference type="Google" id="ProtNLM"/>
    </source>
</evidence>
<name>K2K771_9RHOB</name>
<dbReference type="InterPro" id="IPR011006">
    <property type="entry name" value="CheY-like_superfamily"/>
</dbReference>
<organism evidence="1 2">
    <name type="scientific">Celeribacter baekdonensis B30</name>
    <dbReference type="NCBI Taxonomy" id="1208323"/>
    <lineage>
        <taxon>Bacteria</taxon>
        <taxon>Pseudomonadati</taxon>
        <taxon>Pseudomonadota</taxon>
        <taxon>Alphaproteobacteria</taxon>
        <taxon>Rhodobacterales</taxon>
        <taxon>Roseobacteraceae</taxon>
        <taxon>Celeribacter</taxon>
    </lineage>
</organism>
<dbReference type="STRING" id="1208323.B30_04212"/>
<sequence>MVAHMRVLVWHGNIETTARWQVAFGQNDHTVRRARSSEAAMDYLRAESFDMLIFDLVVGHESGLAVALMAEFHQPNICSILIAGHQEGAYKDIEIESGLFARLASLRCVLGVETPVRDLVTIAEEILRKPQDTCDLLRQSVPQICASCELSDSCLALSESSASKTVAPAAPMIAPLRRRRQQQAQSVLSEPMP</sequence>
<dbReference type="EMBL" id="AMRK01000002">
    <property type="protein sequence ID" value="EKE73235.1"/>
    <property type="molecule type" value="Genomic_DNA"/>
</dbReference>
<gene>
    <name evidence="1" type="ORF">B30_04212</name>
</gene>
<dbReference type="PATRIC" id="fig|1208323.3.peg.869"/>
<protein>
    <recommendedName>
        <fullName evidence="3">Response regulatory domain-containing protein</fullName>
    </recommendedName>
</protein>